<dbReference type="SUPFAM" id="SSF53850">
    <property type="entry name" value="Periplasmic binding protein-like II"/>
    <property type="match status" value="1"/>
</dbReference>
<evidence type="ECO:0000256" key="1">
    <source>
        <dbReference type="ARBA" id="ARBA00006987"/>
    </source>
</evidence>
<accession>A0A431TE71</accession>
<comment type="similarity">
    <text evidence="1">Belongs to the UPF0065 (bug) family.</text>
</comment>
<dbReference type="InterPro" id="IPR042100">
    <property type="entry name" value="Bug_dom1"/>
</dbReference>
<dbReference type="Gene3D" id="3.40.190.10">
    <property type="entry name" value="Periplasmic binding protein-like II"/>
    <property type="match status" value="1"/>
</dbReference>
<proteinExistence type="inferred from homology"/>
<dbReference type="PANTHER" id="PTHR42928">
    <property type="entry name" value="TRICARBOXYLATE-BINDING PROTEIN"/>
    <property type="match status" value="1"/>
</dbReference>
<feature type="chain" id="PRO_5019215793" evidence="2">
    <location>
        <begin position="25"/>
        <end position="327"/>
    </location>
</feature>
<reference evidence="3 4" key="1">
    <citation type="submission" date="2018-12" db="EMBL/GenBank/DDBJ databases">
        <title>The genome of Variovorax gossypii DSM 100435.</title>
        <authorList>
            <person name="Gao J."/>
            <person name="Sun J."/>
        </authorList>
    </citation>
    <scope>NUCLEOTIDE SEQUENCE [LARGE SCALE GENOMIC DNA]</scope>
    <source>
        <strain evidence="3 4">DSM 100435</strain>
    </source>
</reference>
<dbReference type="Gene3D" id="3.40.190.150">
    <property type="entry name" value="Bordetella uptake gene, domain 1"/>
    <property type="match status" value="1"/>
</dbReference>
<feature type="signal peptide" evidence="2">
    <location>
        <begin position="1"/>
        <end position="24"/>
    </location>
</feature>
<dbReference type="PIRSF" id="PIRSF017082">
    <property type="entry name" value="YflP"/>
    <property type="match status" value="1"/>
</dbReference>
<dbReference type="Pfam" id="PF03401">
    <property type="entry name" value="TctC"/>
    <property type="match status" value="1"/>
</dbReference>
<organism evidence="3 4">
    <name type="scientific">Variovorax gossypii</name>
    <dbReference type="NCBI Taxonomy" id="1679495"/>
    <lineage>
        <taxon>Bacteria</taxon>
        <taxon>Pseudomonadati</taxon>
        <taxon>Pseudomonadota</taxon>
        <taxon>Betaproteobacteria</taxon>
        <taxon>Burkholderiales</taxon>
        <taxon>Comamonadaceae</taxon>
        <taxon>Variovorax</taxon>
    </lineage>
</organism>
<evidence type="ECO:0000256" key="2">
    <source>
        <dbReference type="SAM" id="SignalP"/>
    </source>
</evidence>
<dbReference type="Proteomes" id="UP000267418">
    <property type="component" value="Unassembled WGS sequence"/>
</dbReference>
<sequence length="327" mass="34741">MRRRSLIGAGLAAGLSTLTGLAAAQGPAGKTLSLIVPYPAGGGSDINARLAAPEFSRLLGQTAIVDNVPGASGSLGVMKAANAPADGSVLLLGSPMELMLTPLTLASARYKAEDFRPIGVMAVTSMVLLARKDLGVGSVDELVAMLRRPDAKELSYGSIGPGSLYHLLGERFTQQTGTKMLHVPYKGMAPVVNDLLGGQIDLVFMPLAGNVPDLLDAGKVKALGLAANAPHERFTAIPLMRNSKGLEDFVYSLWSGVQVSQRVPEETQQRLHAAFNQMMQKPEIRRGIELGGSKVPPEQPLAELRRAYQADVERYRAIAKSVNLRPE</sequence>
<comment type="caution">
    <text evidence="3">The sequence shown here is derived from an EMBL/GenBank/DDBJ whole genome shotgun (WGS) entry which is preliminary data.</text>
</comment>
<protein>
    <submittedName>
        <fullName evidence="3">Tripartite tricarboxylate transporter substrate binding protein</fullName>
    </submittedName>
</protein>
<dbReference type="OrthoDB" id="8678477at2"/>
<gene>
    <name evidence="3" type="ORF">EJP69_26945</name>
</gene>
<dbReference type="PANTHER" id="PTHR42928:SF5">
    <property type="entry name" value="BLR1237 PROTEIN"/>
    <property type="match status" value="1"/>
</dbReference>
<evidence type="ECO:0000313" key="4">
    <source>
        <dbReference type="Proteomes" id="UP000267418"/>
    </source>
</evidence>
<keyword evidence="2" id="KW-0732">Signal</keyword>
<dbReference type="AlphaFoldDB" id="A0A431TE71"/>
<dbReference type="CDD" id="cd07012">
    <property type="entry name" value="PBP2_Bug_TTT"/>
    <property type="match status" value="1"/>
</dbReference>
<dbReference type="EMBL" id="RXOE01000010">
    <property type="protein sequence ID" value="RTQ31157.1"/>
    <property type="molecule type" value="Genomic_DNA"/>
</dbReference>
<dbReference type="RefSeq" id="WP_126473375.1">
    <property type="nucleotide sequence ID" value="NZ_RXOE01000010.1"/>
</dbReference>
<evidence type="ECO:0000313" key="3">
    <source>
        <dbReference type="EMBL" id="RTQ31157.1"/>
    </source>
</evidence>
<keyword evidence="4" id="KW-1185">Reference proteome</keyword>
<name>A0A431TE71_9BURK</name>
<dbReference type="InterPro" id="IPR005064">
    <property type="entry name" value="BUG"/>
</dbReference>